<organism evidence="3 4">
    <name type="scientific">Candidatus Falkowbacteria bacterium CG10_big_fil_rev_8_21_14_0_10_39_11</name>
    <dbReference type="NCBI Taxonomy" id="1974565"/>
    <lineage>
        <taxon>Bacteria</taxon>
        <taxon>Candidatus Falkowiibacteriota</taxon>
    </lineage>
</organism>
<dbReference type="Pfam" id="PF01558">
    <property type="entry name" value="POR"/>
    <property type="match status" value="1"/>
</dbReference>
<sequence>MIEIRIHGKGGQGAVMAAEMLAKAAFYEGSEVQAFPSFGVERRGAPVESYVRIDKKPIRLRSHIYEPDYLIVFDHHLFDVVDVYKGLKKNGLVFVNALDFKQKKKNITVISQDMSSLVKKYLGRDIVNTAMIYLFAQQTGLIRLENVIKAVREVFHDRPELMKKNLKLLKVLEKELN</sequence>
<dbReference type="EC" id="1.2.7.7" evidence="3"/>
<evidence type="ECO:0000313" key="4">
    <source>
        <dbReference type="Proteomes" id="UP000229901"/>
    </source>
</evidence>
<dbReference type="PANTHER" id="PTHR43366:SF1">
    <property type="entry name" value="PYRUVATE SYNTHASE SUBUNIT PORC"/>
    <property type="match status" value="1"/>
</dbReference>
<feature type="domain" description="Pyruvate/ketoisovalerate oxidoreductase catalytic" evidence="2">
    <location>
        <begin position="10"/>
        <end position="169"/>
    </location>
</feature>
<dbReference type="GO" id="GO:0043807">
    <property type="term" value="F:3-methyl-2-oxobutanoate dehydrogenase (ferredoxin) activity"/>
    <property type="evidence" value="ECO:0007669"/>
    <property type="project" value="UniProtKB-EC"/>
</dbReference>
<dbReference type="InterPro" id="IPR002869">
    <property type="entry name" value="Pyrv_flavodox_OxRed_cen"/>
</dbReference>
<keyword evidence="1 3" id="KW-0560">Oxidoreductase</keyword>
<dbReference type="EC" id="1.2.7.1" evidence="3"/>
<gene>
    <name evidence="3" type="ORF">COT97_01925</name>
</gene>
<dbReference type="InterPro" id="IPR019752">
    <property type="entry name" value="Pyrv/ketoisovalerate_OxRed_cat"/>
</dbReference>
<dbReference type="InterPro" id="IPR051626">
    <property type="entry name" value="Oxidoreductase_gamma_subunit"/>
</dbReference>
<dbReference type="GO" id="GO:0019164">
    <property type="term" value="F:pyruvate synthase activity"/>
    <property type="evidence" value="ECO:0007669"/>
    <property type="project" value="UniProtKB-EC"/>
</dbReference>
<dbReference type="Gene3D" id="3.40.920.10">
    <property type="entry name" value="Pyruvate-ferredoxin oxidoreductase, PFOR, domain III"/>
    <property type="match status" value="1"/>
</dbReference>
<evidence type="ECO:0000259" key="2">
    <source>
        <dbReference type="Pfam" id="PF01558"/>
    </source>
</evidence>
<dbReference type="EMBL" id="PFAP01000009">
    <property type="protein sequence ID" value="PIR94349.1"/>
    <property type="molecule type" value="Genomic_DNA"/>
</dbReference>
<keyword evidence="3" id="KW-0670">Pyruvate</keyword>
<dbReference type="NCBIfam" id="TIGR02175">
    <property type="entry name" value="PorC_KorC"/>
    <property type="match status" value="1"/>
</dbReference>
<proteinExistence type="predicted"/>
<dbReference type="PANTHER" id="PTHR43366">
    <property type="entry name" value="PYRUVATE SYNTHASE SUBUNIT PORC"/>
    <property type="match status" value="1"/>
</dbReference>
<dbReference type="Proteomes" id="UP000229901">
    <property type="component" value="Unassembled WGS sequence"/>
</dbReference>
<comment type="caution">
    <text evidence="3">The sequence shown here is derived from an EMBL/GenBank/DDBJ whole genome shotgun (WGS) entry which is preliminary data.</text>
</comment>
<dbReference type="SUPFAM" id="SSF53323">
    <property type="entry name" value="Pyruvate-ferredoxin oxidoreductase, PFOR, domain III"/>
    <property type="match status" value="1"/>
</dbReference>
<evidence type="ECO:0000313" key="3">
    <source>
        <dbReference type="EMBL" id="PIR94349.1"/>
    </source>
</evidence>
<name>A0A2H0V7H9_9BACT</name>
<protein>
    <submittedName>
        <fullName evidence="3">Pyruvate ferredoxin oxidoreductase</fullName>
        <ecNumber evidence="3">1.2.7.1</ecNumber>
        <ecNumber evidence="3">1.2.7.7</ecNumber>
    </submittedName>
</protein>
<dbReference type="AlphaFoldDB" id="A0A2H0V7H9"/>
<dbReference type="InterPro" id="IPR011894">
    <property type="entry name" value="PorC_KorC"/>
</dbReference>
<accession>A0A2H0V7H9</accession>
<reference evidence="4" key="1">
    <citation type="submission" date="2017-09" db="EMBL/GenBank/DDBJ databases">
        <title>Depth-based differentiation of microbial function through sediment-hosted aquifers and enrichment of novel symbionts in the deep terrestrial subsurface.</title>
        <authorList>
            <person name="Probst A.J."/>
            <person name="Ladd B."/>
            <person name="Jarett J.K."/>
            <person name="Geller-Mcgrath D.E."/>
            <person name="Sieber C.M.K."/>
            <person name="Emerson J.B."/>
            <person name="Anantharaman K."/>
            <person name="Thomas B.C."/>
            <person name="Malmstrom R."/>
            <person name="Stieglmeier M."/>
            <person name="Klingl A."/>
            <person name="Woyke T."/>
            <person name="Ryan C.M."/>
            <person name="Banfield J.F."/>
        </authorList>
    </citation>
    <scope>NUCLEOTIDE SEQUENCE [LARGE SCALE GENOMIC DNA]</scope>
</reference>
<evidence type="ECO:0000256" key="1">
    <source>
        <dbReference type="ARBA" id="ARBA00023002"/>
    </source>
</evidence>